<sequence length="84" mass="9441">MVAENPVRRKKTARELAEKLGVSVSTVQRLMAEPRDQYLERANIKRKQVADLRVQGLSVRAIANELGISKSAAGRYVQEYENNA</sequence>
<dbReference type="OrthoDB" id="4235895at2"/>
<dbReference type="Proteomes" id="UP000297951">
    <property type="component" value="Unassembled WGS sequence"/>
</dbReference>
<dbReference type="EMBL" id="SPQC01000080">
    <property type="protein sequence ID" value="TFU19526.1"/>
    <property type="molecule type" value="Genomic_DNA"/>
</dbReference>
<accession>A0A4Y9F012</accession>
<dbReference type="AlphaFoldDB" id="A0A4Y9F012"/>
<evidence type="ECO:0000313" key="1">
    <source>
        <dbReference type="EMBL" id="TFU19526.1"/>
    </source>
</evidence>
<gene>
    <name evidence="1" type="ORF">E4U03_12340</name>
</gene>
<protein>
    <submittedName>
        <fullName evidence="1">Replication protein RepB</fullName>
    </submittedName>
</protein>
<organism evidence="1 2">
    <name type="scientific">Rothia nasimurium</name>
    <dbReference type="NCBI Taxonomy" id="85336"/>
    <lineage>
        <taxon>Bacteria</taxon>
        <taxon>Bacillati</taxon>
        <taxon>Actinomycetota</taxon>
        <taxon>Actinomycetes</taxon>
        <taxon>Micrococcales</taxon>
        <taxon>Micrococcaceae</taxon>
        <taxon>Rothia</taxon>
    </lineage>
</organism>
<name>A0A4Y9F012_9MICC</name>
<evidence type="ECO:0000313" key="2">
    <source>
        <dbReference type="Proteomes" id="UP000297951"/>
    </source>
</evidence>
<reference evidence="1 2" key="1">
    <citation type="submission" date="2019-03" db="EMBL/GenBank/DDBJ databases">
        <title>Diversity of the mouse oral microbiome.</title>
        <authorList>
            <person name="Joseph S."/>
            <person name="Aduse-Opoku J."/>
            <person name="Curtis M."/>
            <person name="Wade W."/>
            <person name="Hashim A."/>
        </authorList>
    </citation>
    <scope>NUCLEOTIDE SEQUENCE [LARGE SCALE GENOMIC DNA]</scope>
    <source>
        <strain evidence="2">irhom_31</strain>
    </source>
</reference>
<comment type="caution">
    <text evidence="1">The sequence shown here is derived from an EMBL/GenBank/DDBJ whole genome shotgun (WGS) entry which is preliminary data.</text>
</comment>
<proteinExistence type="predicted"/>
<dbReference type="Gene3D" id="1.10.10.60">
    <property type="entry name" value="Homeodomain-like"/>
    <property type="match status" value="1"/>
</dbReference>